<name>A0A645CYJ4_9ZZZZ</name>
<accession>A0A645CYJ4</accession>
<proteinExistence type="predicted"/>
<protein>
    <submittedName>
        <fullName evidence="2">Uncharacterized protein</fullName>
    </submittedName>
</protein>
<gene>
    <name evidence="2" type="ORF">SDC9_129045</name>
</gene>
<evidence type="ECO:0000313" key="2">
    <source>
        <dbReference type="EMBL" id="MPM81987.1"/>
    </source>
</evidence>
<comment type="caution">
    <text evidence="2">The sequence shown here is derived from an EMBL/GenBank/DDBJ whole genome shotgun (WGS) entry which is preliminary data.</text>
</comment>
<dbReference type="AlphaFoldDB" id="A0A645CYJ4"/>
<evidence type="ECO:0000256" key="1">
    <source>
        <dbReference type="SAM" id="MobiDB-lite"/>
    </source>
</evidence>
<feature type="compositionally biased region" description="Gly residues" evidence="1">
    <location>
        <begin position="33"/>
        <end position="51"/>
    </location>
</feature>
<feature type="region of interest" description="Disordered" evidence="1">
    <location>
        <begin position="1"/>
        <end position="51"/>
    </location>
</feature>
<organism evidence="2">
    <name type="scientific">bioreactor metagenome</name>
    <dbReference type="NCBI Taxonomy" id="1076179"/>
    <lineage>
        <taxon>unclassified sequences</taxon>
        <taxon>metagenomes</taxon>
        <taxon>ecological metagenomes</taxon>
    </lineage>
</organism>
<sequence>MESGKRSVAVVSQAVETASGEVAEDPGESSGPAGSGGGPEQAPGAGGGGSC</sequence>
<dbReference type="EMBL" id="VSSQ01031192">
    <property type="protein sequence ID" value="MPM81987.1"/>
    <property type="molecule type" value="Genomic_DNA"/>
</dbReference>
<reference evidence="2" key="1">
    <citation type="submission" date="2019-08" db="EMBL/GenBank/DDBJ databases">
        <authorList>
            <person name="Kucharzyk K."/>
            <person name="Murdoch R.W."/>
            <person name="Higgins S."/>
            <person name="Loffler F."/>
        </authorList>
    </citation>
    <scope>NUCLEOTIDE SEQUENCE</scope>
</reference>